<dbReference type="SUPFAM" id="SSF56042">
    <property type="entry name" value="PurM C-terminal domain-like"/>
    <property type="match status" value="1"/>
</dbReference>
<dbReference type="InterPro" id="IPR004536">
    <property type="entry name" value="SPS/SelD"/>
</dbReference>
<feature type="active site" evidence="9">
    <location>
        <position position="25"/>
    </location>
</feature>
<dbReference type="InterPro" id="IPR036921">
    <property type="entry name" value="PurM-like_N_sf"/>
</dbReference>
<dbReference type="Pfam" id="PF02769">
    <property type="entry name" value="AIRS_C"/>
    <property type="match status" value="1"/>
</dbReference>
<evidence type="ECO:0000313" key="13">
    <source>
        <dbReference type="EMBL" id="OXZ32250.1"/>
    </source>
</evidence>
<reference evidence="12" key="1">
    <citation type="journal article" date="2017" name="J. Clin. Microbiol.">
        <title>Finegoldia magna Isolated from Orthopedic Joint Implant-Associated Infections.</title>
        <authorList>
            <person name="Soderquist B."/>
            <person name="Bjorklund S."/>
            <person name="Hellmark B."/>
            <person name="Jensen A."/>
            <person name="Bruggemann H."/>
        </authorList>
    </citation>
    <scope>NUCLEOTIDE SEQUENCE</scope>
    <source>
        <strain evidence="13">12T273</strain>
        <strain evidence="12">CCUG 54800</strain>
    </source>
</reference>
<evidence type="ECO:0000256" key="1">
    <source>
        <dbReference type="ARBA" id="ARBA00008026"/>
    </source>
</evidence>
<dbReference type="InterPro" id="IPR023061">
    <property type="entry name" value="SelD_I"/>
</dbReference>
<dbReference type="Proteomes" id="UP000215546">
    <property type="component" value="Unassembled WGS sequence"/>
</dbReference>
<dbReference type="SUPFAM" id="SSF55326">
    <property type="entry name" value="PurM N-terminal domain-like"/>
    <property type="match status" value="1"/>
</dbReference>
<evidence type="ECO:0000256" key="8">
    <source>
        <dbReference type="ARBA" id="ARBA00023266"/>
    </source>
</evidence>
<comment type="function">
    <text evidence="9">Synthesizes selenophosphate from selenide and ATP.</text>
</comment>
<evidence type="ECO:0000313" key="17">
    <source>
        <dbReference type="Proteomes" id="UP000235723"/>
    </source>
</evidence>
<evidence type="ECO:0000313" key="14">
    <source>
        <dbReference type="EMBL" id="PMC60890.1"/>
    </source>
</evidence>
<feature type="binding site" evidence="9">
    <location>
        <position position="233"/>
    </location>
    <ligand>
        <name>Mg(2+)</name>
        <dbReference type="ChEBI" id="CHEBI:18420"/>
    </ligand>
</feature>
<keyword evidence="2 9" id="KW-0808">Transferase</keyword>
<organism evidence="12 15">
    <name type="scientific">Finegoldia magna</name>
    <name type="common">Peptostreptococcus magnus</name>
    <dbReference type="NCBI Taxonomy" id="1260"/>
    <lineage>
        <taxon>Bacteria</taxon>
        <taxon>Bacillati</taxon>
        <taxon>Bacillota</taxon>
        <taxon>Tissierellia</taxon>
        <taxon>Tissierellales</taxon>
        <taxon>Peptoniphilaceae</taxon>
        <taxon>Finegoldia</taxon>
    </lineage>
</organism>
<protein>
    <recommendedName>
        <fullName evidence="9">Selenide, water dikinase</fullName>
        <ecNumber evidence="9">2.7.9.3</ecNumber>
    </recommendedName>
    <alternativeName>
        <fullName evidence="9">Selenium donor protein</fullName>
    </alternativeName>
    <alternativeName>
        <fullName evidence="9">Selenophosphate synthase</fullName>
    </alternativeName>
</protein>
<name>A0A233V549_FINMA</name>
<dbReference type="Proteomes" id="UP000215413">
    <property type="component" value="Unassembled WGS sequence"/>
</dbReference>
<comment type="cofactor">
    <cofactor evidence="9">
        <name>Mg(2+)</name>
        <dbReference type="ChEBI" id="CHEBI:18420"/>
    </cofactor>
    <text evidence="9">Binds 1 Mg(2+) ion per monomer.</text>
</comment>
<dbReference type="RefSeq" id="WP_094205632.1">
    <property type="nucleotide sequence ID" value="NZ_CAUPKI010000001.1"/>
</dbReference>
<evidence type="ECO:0000256" key="6">
    <source>
        <dbReference type="ARBA" id="ARBA00022840"/>
    </source>
</evidence>
<evidence type="ECO:0000259" key="11">
    <source>
        <dbReference type="Pfam" id="PF02769"/>
    </source>
</evidence>
<dbReference type="GO" id="GO:0004756">
    <property type="term" value="F:selenide, water dikinase activity"/>
    <property type="evidence" value="ECO:0007669"/>
    <property type="project" value="UniProtKB-UniRule"/>
</dbReference>
<dbReference type="NCBIfam" id="NF002098">
    <property type="entry name" value="PRK00943.1"/>
    <property type="match status" value="1"/>
</dbReference>
<evidence type="ECO:0000259" key="10">
    <source>
        <dbReference type="Pfam" id="PF00586"/>
    </source>
</evidence>
<dbReference type="GO" id="GO:0005524">
    <property type="term" value="F:ATP binding"/>
    <property type="evidence" value="ECO:0007669"/>
    <property type="project" value="UniProtKB-UniRule"/>
</dbReference>
<dbReference type="AlphaFoldDB" id="A0A233V549"/>
<evidence type="ECO:0000256" key="5">
    <source>
        <dbReference type="ARBA" id="ARBA00022777"/>
    </source>
</evidence>
<comment type="subunit">
    <text evidence="9">Homodimer.</text>
</comment>
<dbReference type="HAMAP" id="MF_00625">
    <property type="entry name" value="SelD"/>
    <property type="match status" value="1"/>
</dbReference>
<proteinExistence type="inferred from homology"/>
<dbReference type="FunFam" id="3.30.1330.10:FF:000003">
    <property type="entry name" value="Selenide, water dikinase"/>
    <property type="match status" value="1"/>
</dbReference>
<keyword evidence="6 9" id="KW-0067">ATP-binding</keyword>
<feature type="binding site" evidence="9">
    <location>
        <position position="58"/>
    </location>
    <ligand>
        <name>Mg(2+)</name>
        <dbReference type="ChEBI" id="CHEBI:18420"/>
    </ligand>
</feature>
<accession>A0A233V549</accession>
<comment type="caution">
    <text evidence="12">The sequence shown here is derived from an EMBL/GenBank/DDBJ whole genome shotgun (WGS) entry which is preliminary data.</text>
</comment>
<keyword evidence="4 9" id="KW-0547">Nucleotide-binding</keyword>
<evidence type="ECO:0000256" key="2">
    <source>
        <dbReference type="ARBA" id="ARBA00022679"/>
    </source>
</evidence>
<dbReference type="GO" id="GO:0005737">
    <property type="term" value="C:cytoplasm"/>
    <property type="evidence" value="ECO:0007669"/>
    <property type="project" value="TreeGrafter"/>
</dbReference>
<gene>
    <name evidence="9 14" type="primary">selD</name>
    <name evidence="12" type="ORF">B9N49_04070</name>
    <name evidence="13" type="ORF">B9N55_05390</name>
    <name evidence="14" type="ORF">CJ208_00450</name>
</gene>
<dbReference type="Proteomes" id="UP000235723">
    <property type="component" value="Unassembled WGS sequence"/>
</dbReference>
<keyword evidence="7 9" id="KW-0460">Magnesium</keyword>
<feature type="binding site" description="in other chain" evidence="9">
    <location>
        <begin position="55"/>
        <end position="57"/>
    </location>
    <ligand>
        <name>ATP</name>
        <dbReference type="ChEBI" id="CHEBI:30616"/>
        <note>ligand shared between dimeric partners</note>
    </ligand>
</feature>
<feature type="binding site" description="in other chain" evidence="9">
    <location>
        <position position="28"/>
    </location>
    <ligand>
        <name>ATP</name>
        <dbReference type="ChEBI" id="CHEBI:30616"/>
        <note>ligand shared between dimeric partners</note>
    </ligand>
</feature>
<dbReference type="EC" id="2.7.9.3" evidence="9"/>
<dbReference type="InterPro" id="IPR016188">
    <property type="entry name" value="PurM-like_N"/>
</dbReference>
<feature type="binding site" description="in other chain" evidence="9">
    <location>
        <position position="98"/>
    </location>
    <ligand>
        <name>ATP</name>
        <dbReference type="ChEBI" id="CHEBI:30616"/>
        <note>ligand shared between dimeric partners</note>
    </ligand>
</feature>
<reference evidence="15 16" key="2">
    <citation type="submission" date="2017-04" db="EMBL/GenBank/DDBJ databases">
        <title>Finegoldia magna isolated from orthopedic joint implant-associated infections.</title>
        <authorList>
            <person name="Bjorklund S."/>
            <person name="Bruggemann H."/>
            <person name="Jensen A."/>
            <person name="Hellmark B."/>
            <person name="Soderquist B."/>
        </authorList>
    </citation>
    <scope>NUCLEOTIDE SEQUENCE [LARGE SCALE GENOMIC DNA]</scope>
    <source>
        <strain evidence="16">12T273</strain>
        <strain evidence="15">CCUG 54800</strain>
    </source>
</reference>
<dbReference type="Gene3D" id="3.90.650.10">
    <property type="entry name" value="PurM-like C-terminal domain"/>
    <property type="match status" value="1"/>
</dbReference>
<feature type="binding site" evidence="9">
    <location>
        <begin position="145"/>
        <end position="147"/>
    </location>
    <ligand>
        <name>ATP</name>
        <dbReference type="ChEBI" id="CHEBI:30616"/>
        <note>ligand shared between dimeric partners</note>
    </ligand>
</feature>
<dbReference type="Pfam" id="PF00586">
    <property type="entry name" value="AIRS"/>
    <property type="match status" value="1"/>
</dbReference>
<reference evidence="14 17" key="3">
    <citation type="submission" date="2017-09" db="EMBL/GenBank/DDBJ databases">
        <title>Bacterial strain isolated from the female urinary microbiota.</title>
        <authorList>
            <person name="Thomas-White K."/>
            <person name="Kumar N."/>
            <person name="Forster S."/>
            <person name="Putonti C."/>
            <person name="Lawley T."/>
            <person name="Wolfe A.J."/>
        </authorList>
    </citation>
    <scope>NUCLEOTIDE SEQUENCE [LARGE SCALE GENOMIC DNA]</scope>
    <source>
        <strain evidence="14 17">UMB0115</strain>
    </source>
</reference>
<comment type="similarity">
    <text evidence="1 9">Belongs to the selenophosphate synthase 1 family. Class I subfamily.</text>
</comment>
<comment type="catalytic activity">
    <reaction evidence="9">
        <text>hydrogenselenide + ATP + H2O = selenophosphate + AMP + phosphate + 2 H(+)</text>
        <dbReference type="Rhea" id="RHEA:18737"/>
        <dbReference type="ChEBI" id="CHEBI:15377"/>
        <dbReference type="ChEBI" id="CHEBI:15378"/>
        <dbReference type="ChEBI" id="CHEBI:16144"/>
        <dbReference type="ChEBI" id="CHEBI:29317"/>
        <dbReference type="ChEBI" id="CHEBI:30616"/>
        <dbReference type="ChEBI" id="CHEBI:43474"/>
        <dbReference type="ChEBI" id="CHEBI:456215"/>
        <dbReference type="EC" id="2.7.9.3"/>
    </reaction>
</comment>
<keyword evidence="5 9" id="KW-0418">Kinase</keyword>
<evidence type="ECO:0000313" key="12">
    <source>
        <dbReference type="EMBL" id="OXZ27510.1"/>
    </source>
</evidence>
<dbReference type="CDD" id="cd02195">
    <property type="entry name" value="SelD"/>
    <property type="match status" value="1"/>
</dbReference>
<evidence type="ECO:0000256" key="7">
    <source>
        <dbReference type="ARBA" id="ARBA00022842"/>
    </source>
</evidence>
<dbReference type="PANTHER" id="PTHR10256:SF0">
    <property type="entry name" value="INACTIVE SELENIDE, WATER DIKINASE-LIKE PROTEIN-RELATED"/>
    <property type="match status" value="1"/>
</dbReference>
<dbReference type="GO" id="GO:0016260">
    <property type="term" value="P:selenocysteine biosynthetic process"/>
    <property type="evidence" value="ECO:0007669"/>
    <property type="project" value="InterPro"/>
</dbReference>
<dbReference type="Gene3D" id="3.30.1330.10">
    <property type="entry name" value="PurM-like, N-terminal domain"/>
    <property type="match status" value="1"/>
</dbReference>
<dbReference type="InterPro" id="IPR010918">
    <property type="entry name" value="PurM-like_C_dom"/>
</dbReference>
<dbReference type="InterPro" id="IPR036676">
    <property type="entry name" value="PurM-like_C_sf"/>
</dbReference>
<dbReference type="PANTHER" id="PTHR10256">
    <property type="entry name" value="SELENIDE, WATER DIKINASE"/>
    <property type="match status" value="1"/>
</dbReference>
<evidence type="ECO:0000256" key="9">
    <source>
        <dbReference type="HAMAP-Rule" id="MF_00625"/>
    </source>
</evidence>
<feature type="binding site" description="in other chain" evidence="9">
    <location>
        <position position="75"/>
    </location>
    <ligand>
        <name>ATP</name>
        <dbReference type="ChEBI" id="CHEBI:30616"/>
        <note>ligand shared between dimeric partners</note>
    </ligand>
</feature>
<dbReference type="PIRSF" id="PIRSF036407">
    <property type="entry name" value="Selenphspht_syn"/>
    <property type="match status" value="1"/>
</dbReference>
<sequence length="354" mass="38157">MLDKKYKTIKPEDVKLTEFTQTAGCAAKIGPGKLAEVLSHLEKVNDDNLVVGLDTSDDCAVYKVRDDLCLIQSLDFFTPVVNDPYTFGQVAAANSLSDLYAMGSDPLLALNIVCFSDCMNQDILVEILKGGADKAKEAGCLLVGGHTIQDDEPKYGLSVTGINHPDKVWANSTAKVGDVVVLTKKLGVGIVNTAIKGGMDNQKLFDEVIKSMSTLNKYAKEACDGLEVHAATDVTGFGLCGHALEMAKGSDLTIEIDSQNLPIFEGVEEFVNLGLVPKGAYDNRNFIRNDVKISKNVSSFVDDLVFDPQTSGGLLIALSKEDADKLVEKLHESGQVGNIIGRVKEKTDHFIEVI</sequence>
<feature type="site" description="Important for catalytic activity" evidence="9">
    <location>
        <position position="28"/>
    </location>
</feature>
<keyword evidence="8 9" id="KW-0711">Selenium</keyword>
<evidence type="ECO:0000256" key="4">
    <source>
        <dbReference type="ARBA" id="ARBA00022741"/>
    </source>
</evidence>
<evidence type="ECO:0000256" key="3">
    <source>
        <dbReference type="ARBA" id="ARBA00022723"/>
    </source>
</evidence>
<feature type="domain" description="PurM-like N-terminal" evidence="10">
    <location>
        <begin position="57"/>
        <end position="162"/>
    </location>
</feature>
<feature type="binding site" evidence="9">
    <location>
        <position position="98"/>
    </location>
    <ligand>
        <name>Mg(2+)</name>
        <dbReference type="ChEBI" id="CHEBI:18420"/>
    </ligand>
</feature>
<dbReference type="EMBL" id="NDYE01000012">
    <property type="protein sequence ID" value="OXZ32250.1"/>
    <property type="molecule type" value="Genomic_DNA"/>
</dbReference>
<keyword evidence="3 9" id="KW-0479">Metal-binding</keyword>
<evidence type="ECO:0000313" key="15">
    <source>
        <dbReference type="Proteomes" id="UP000215413"/>
    </source>
</evidence>
<evidence type="ECO:0000313" key="16">
    <source>
        <dbReference type="Proteomes" id="UP000215546"/>
    </source>
</evidence>
<dbReference type="EMBL" id="PNHD01000001">
    <property type="protein sequence ID" value="PMC60890.1"/>
    <property type="molecule type" value="Genomic_DNA"/>
</dbReference>
<dbReference type="NCBIfam" id="TIGR00476">
    <property type="entry name" value="selD"/>
    <property type="match status" value="1"/>
</dbReference>
<dbReference type="EMBL" id="NDYC01000019">
    <property type="protein sequence ID" value="OXZ27510.1"/>
    <property type="molecule type" value="Genomic_DNA"/>
</dbReference>
<feature type="domain" description="PurM-like C-terminal" evidence="11">
    <location>
        <begin position="175"/>
        <end position="352"/>
    </location>
</feature>
<dbReference type="GO" id="GO:0000287">
    <property type="term" value="F:magnesium ion binding"/>
    <property type="evidence" value="ECO:0007669"/>
    <property type="project" value="UniProtKB-UniRule"/>
</dbReference>